<keyword evidence="1" id="KW-0472">Membrane</keyword>
<feature type="transmembrane region" description="Helical" evidence="1">
    <location>
        <begin position="48"/>
        <end position="72"/>
    </location>
</feature>
<keyword evidence="3" id="KW-1185">Reference proteome</keyword>
<feature type="transmembrane region" description="Helical" evidence="1">
    <location>
        <begin position="84"/>
        <end position="106"/>
    </location>
</feature>
<evidence type="ECO:0000313" key="3">
    <source>
        <dbReference type="Proteomes" id="UP000239589"/>
    </source>
</evidence>
<evidence type="ECO:0000256" key="1">
    <source>
        <dbReference type="SAM" id="Phobius"/>
    </source>
</evidence>
<evidence type="ECO:0000313" key="2">
    <source>
        <dbReference type="EMBL" id="PPJ62908.1"/>
    </source>
</evidence>
<dbReference type="Proteomes" id="UP000239589">
    <property type="component" value="Unassembled WGS sequence"/>
</dbReference>
<proteinExistence type="predicted"/>
<gene>
    <name evidence="2" type="ORF">CUN59_12985</name>
</gene>
<dbReference type="AlphaFoldDB" id="A0A2S6CT06"/>
<feature type="transmembrane region" description="Helical" evidence="1">
    <location>
        <begin position="112"/>
        <end position="131"/>
    </location>
</feature>
<accession>A0A2S6CT06</accession>
<protein>
    <submittedName>
        <fullName evidence="2">Uncharacterized protein</fullName>
    </submittedName>
</protein>
<keyword evidence="1" id="KW-1133">Transmembrane helix</keyword>
<sequence>MKPWEMIRIIIFTVVGAGVMFLGQRLIYENQIIPIQKVPVDTWLGADYTTSALIMFGVCLFSTISWCILGATSKFTDGSSGGKLSLIWWLLGLLPMASIGFTVFYINRSDEAQFSMMCFFLLDAIWLYWLSTVTSSPETVKYIPPGAFFIRHKVMGD</sequence>
<dbReference type="EMBL" id="PGEM01000088">
    <property type="protein sequence ID" value="PPJ62908.1"/>
    <property type="molecule type" value="Genomic_DNA"/>
</dbReference>
<keyword evidence="1" id="KW-0812">Transmembrane</keyword>
<comment type="caution">
    <text evidence="2">The sequence shown here is derived from an EMBL/GenBank/DDBJ whole genome shotgun (WGS) entry which is preliminary data.</text>
</comment>
<organism evidence="2 3">
    <name type="scientific">Cuspidothrix issatschenkoi CHARLIE-1</name>
    <dbReference type="NCBI Taxonomy" id="2052836"/>
    <lineage>
        <taxon>Bacteria</taxon>
        <taxon>Bacillati</taxon>
        <taxon>Cyanobacteriota</taxon>
        <taxon>Cyanophyceae</taxon>
        <taxon>Nostocales</taxon>
        <taxon>Aphanizomenonaceae</taxon>
        <taxon>Cuspidothrix</taxon>
    </lineage>
</organism>
<dbReference type="OrthoDB" id="517330at2"/>
<reference evidence="2 3" key="1">
    <citation type="submission" date="2018-02" db="EMBL/GenBank/DDBJ databases">
        <title>Discovery of a pederin family compound in a non-symbiotic bloom-forming cyanobacterium.</title>
        <authorList>
            <person name="Kust A."/>
            <person name="Mares J."/>
            <person name="Jokela J."/>
            <person name="Urajova P."/>
            <person name="Hajek J."/>
            <person name="Saurav K."/>
            <person name="Voracova K."/>
            <person name="Fewer D.P."/>
            <person name="Haapaniemi E."/>
            <person name="Permi P."/>
            <person name="Rehakova K."/>
            <person name="Sivonen K."/>
            <person name="Hrouzek P."/>
        </authorList>
    </citation>
    <scope>NUCLEOTIDE SEQUENCE [LARGE SCALE GENOMIC DNA]</scope>
    <source>
        <strain evidence="2 3">CHARLIE-1</strain>
    </source>
</reference>
<feature type="transmembrane region" description="Helical" evidence="1">
    <location>
        <begin position="7"/>
        <end position="28"/>
    </location>
</feature>
<name>A0A2S6CT06_9CYAN</name>